<accession>A0A420EKA6</accession>
<proteinExistence type="inferred from homology"/>
<evidence type="ECO:0000259" key="7">
    <source>
        <dbReference type="Pfam" id="PF03328"/>
    </source>
</evidence>
<dbReference type="InterPro" id="IPR040442">
    <property type="entry name" value="Pyrv_kinase-like_dom_sf"/>
</dbReference>
<dbReference type="Gene3D" id="3.20.20.60">
    <property type="entry name" value="Phosphoenolpyruvate-binding domains"/>
    <property type="match status" value="1"/>
</dbReference>
<dbReference type="InterPro" id="IPR011206">
    <property type="entry name" value="Citrate_lyase_beta/mcl1/mcl2"/>
</dbReference>
<keyword evidence="3 6" id="KW-0479">Metal-binding</keyword>
<dbReference type="Pfam" id="PF03328">
    <property type="entry name" value="HpcH_HpaI"/>
    <property type="match status" value="1"/>
</dbReference>
<feature type="binding site" evidence="6">
    <location>
        <position position="126"/>
    </location>
    <ligand>
        <name>Mg(2+)</name>
        <dbReference type="ChEBI" id="CHEBI:18420"/>
    </ligand>
</feature>
<feature type="domain" description="HpcH/HpaI aldolase/citrate lyase" evidence="7">
    <location>
        <begin position="2"/>
        <end position="227"/>
    </location>
</feature>
<dbReference type="PIRSF" id="PIRSF015582">
    <property type="entry name" value="Cit_lyase_B"/>
    <property type="match status" value="1"/>
</dbReference>
<dbReference type="InterPro" id="IPR005000">
    <property type="entry name" value="Aldolase/citrate-lyase_domain"/>
</dbReference>
<dbReference type="GO" id="GO:0016829">
    <property type="term" value="F:lyase activity"/>
    <property type="evidence" value="ECO:0007669"/>
    <property type="project" value="UniProtKB-KW"/>
</dbReference>
<dbReference type="AlphaFoldDB" id="A0A420EKA6"/>
<dbReference type="EMBL" id="RAPF01000004">
    <property type="protein sequence ID" value="RKF21034.1"/>
    <property type="molecule type" value="Genomic_DNA"/>
</dbReference>
<sequence length="286" mass="30449">MRSWLFAPGDSAKKLAKAPSSGADVVIADLEDAVPLDAKDLARAQAAEWLADNETGPARWVRINALSTPFWRDDLTYIMQSRPAGILLPKASGPDELAILDAEISAWEQRIGIPSGHTQIMPLVSETPRAALTIPAYGTTAIDRLTGLTWGSEDLMTSVGASRKRDGSGQWTDLFRMIRAQLLLAAHATGGWAIDALYSDFRDPDGLARSAAEAAADGFTGMLAIHPAQVSVINEAFQPSAEKLAQARAIVAAFAANPGAAVLQLDGRMIETPHLKQAENLLQMAG</sequence>
<protein>
    <submittedName>
        <fullName evidence="8">CoA ester lyase</fullName>
    </submittedName>
</protein>
<dbReference type="RefSeq" id="WP_120324532.1">
    <property type="nucleotide sequence ID" value="NZ_RAPF01000004.1"/>
</dbReference>
<feature type="binding site" evidence="5">
    <location>
        <position position="62"/>
    </location>
    <ligand>
        <name>substrate</name>
    </ligand>
</feature>
<evidence type="ECO:0000256" key="2">
    <source>
        <dbReference type="ARBA" id="ARBA00005568"/>
    </source>
</evidence>
<dbReference type="GO" id="GO:0006107">
    <property type="term" value="P:oxaloacetate metabolic process"/>
    <property type="evidence" value="ECO:0007669"/>
    <property type="project" value="TreeGrafter"/>
</dbReference>
<keyword evidence="8" id="KW-0456">Lyase</keyword>
<reference evidence="8 9" key="1">
    <citation type="submission" date="2018-09" db="EMBL/GenBank/DDBJ databases">
        <title>Altererythrobacter spongiae sp. nov., isolated from a marine sponge.</title>
        <authorList>
            <person name="Zhuang L."/>
            <person name="Luo L."/>
        </authorList>
    </citation>
    <scope>NUCLEOTIDE SEQUENCE [LARGE SCALE GENOMIC DNA]</scope>
    <source>
        <strain evidence="8 9">HN-Y73</strain>
    </source>
</reference>
<dbReference type="Proteomes" id="UP000284395">
    <property type="component" value="Unassembled WGS sequence"/>
</dbReference>
<evidence type="ECO:0000256" key="1">
    <source>
        <dbReference type="ARBA" id="ARBA00001946"/>
    </source>
</evidence>
<evidence type="ECO:0000256" key="4">
    <source>
        <dbReference type="ARBA" id="ARBA00022842"/>
    </source>
</evidence>
<organism evidence="8 9">
    <name type="scientific">Altericroceibacterium spongiae</name>
    <dbReference type="NCBI Taxonomy" id="2320269"/>
    <lineage>
        <taxon>Bacteria</taxon>
        <taxon>Pseudomonadati</taxon>
        <taxon>Pseudomonadota</taxon>
        <taxon>Alphaproteobacteria</taxon>
        <taxon>Sphingomonadales</taxon>
        <taxon>Erythrobacteraceae</taxon>
        <taxon>Altericroceibacterium</taxon>
    </lineage>
</organism>
<dbReference type="OrthoDB" id="9800547at2"/>
<comment type="caution">
    <text evidence="8">The sequence shown here is derived from an EMBL/GenBank/DDBJ whole genome shotgun (WGS) entry which is preliminary data.</text>
</comment>
<evidence type="ECO:0000313" key="8">
    <source>
        <dbReference type="EMBL" id="RKF21034.1"/>
    </source>
</evidence>
<comment type="similarity">
    <text evidence="2">Belongs to the HpcH/HpaI aldolase family.</text>
</comment>
<evidence type="ECO:0000256" key="6">
    <source>
        <dbReference type="PIRSR" id="PIRSR015582-2"/>
    </source>
</evidence>
<feature type="binding site" evidence="5">
    <location>
        <position position="126"/>
    </location>
    <ligand>
        <name>substrate</name>
    </ligand>
</feature>
<keyword evidence="9" id="KW-1185">Reference proteome</keyword>
<evidence type="ECO:0000313" key="9">
    <source>
        <dbReference type="Proteomes" id="UP000284395"/>
    </source>
</evidence>
<dbReference type="SUPFAM" id="SSF51621">
    <property type="entry name" value="Phosphoenolpyruvate/pyruvate domain"/>
    <property type="match status" value="1"/>
</dbReference>
<dbReference type="GO" id="GO:0000287">
    <property type="term" value="F:magnesium ion binding"/>
    <property type="evidence" value="ECO:0007669"/>
    <property type="project" value="TreeGrafter"/>
</dbReference>
<keyword evidence="4 6" id="KW-0460">Magnesium</keyword>
<name>A0A420EKA6_9SPHN</name>
<dbReference type="PANTHER" id="PTHR32308">
    <property type="entry name" value="LYASE BETA SUBUNIT, PUTATIVE (AFU_ORTHOLOGUE AFUA_4G13030)-RELATED"/>
    <property type="match status" value="1"/>
</dbReference>
<dbReference type="InterPro" id="IPR015813">
    <property type="entry name" value="Pyrv/PenolPyrv_kinase-like_dom"/>
</dbReference>
<comment type="cofactor">
    <cofactor evidence="1">
        <name>Mg(2+)</name>
        <dbReference type="ChEBI" id="CHEBI:18420"/>
    </cofactor>
</comment>
<feature type="binding site" evidence="6">
    <location>
        <position position="154"/>
    </location>
    <ligand>
        <name>Mg(2+)</name>
        <dbReference type="ChEBI" id="CHEBI:18420"/>
    </ligand>
</feature>
<gene>
    <name evidence="8" type="ORF">D6851_08795</name>
</gene>
<dbReference type="PANTHER" id="PTHR32308:SF0">
    <property type="entry name" value="HPCH_HPAI ALDOLASE_CITRATE LYASE DOMAIN-CONTAINING PROTEIN"/>
    <property type="match status" value="1"/>
</dbReference>
<evidence type="ECO:0000256" key="3">
    <source>
        <dbReference type="ARBA" id="ARBA00022723"/>
    </source>
</evidence>
<evidence type="ECO:0000256" key="5">
    <source>
        <dbReference type="PIRSR" id="PIRSR015582-1"/>
    </source>
</evidence>